<dbReference type="AlphaFoldDB" id="A0A0N5CJB7"/>
<dbReference type="GO" id="GO:0016226">
    <property type="term" value="P:iron-sulfur cluster assembly"/>
    <property type="evidence" value="ECO:0007669"/>
    <property type="project" value="TreeGrafter"/>
</dbReference>
<dbReference type="PANTHER" id="PTHR13166:SF7">
    <property type="entry name" value="LYR MOTIF-CONTAINING PROTEIN 4"/>
    <property type="match status" value="1"/>
</dbReference>
<evidence type="ECO:0000313" key="3">
    <source>
        <dbReference type="Proteomes" id="UP000276776"/>
    </source>
</evidence>
<protein>
    <submittedName>
        <fullName evidence="4">Complex1_LYR_dom domain-containing protein</fullName>
    </submittedName>
</protein>
<evidence type="ECO:0000313" key="4">
    <source>
        <dbReference type="WBParaSite" id="TCLT_0000011701-mRNA-1"/>
    </source>
</evidence>
<accession>A0A0N5CJB7</accession>
<feature type="domain" description="Complex 1 LYR protein" evidence="1">
    <location>
        <begin position="11"/>
        <end position="52"/>
    </location>
</feature>
<gene>
    <name evidence="2" type="ORF">TCLT_LOCUS118</name>
</gene>
<dbReference type="EMBL" id="UYYF01000007">
    <property type="protein sequence ID" value="VDM94953.1"/>
    <property type="molecule type" value="Genomic_DNA"/>
</dbReference>
<dbReference type="InterPro" id="IPR051522">
    <property type="entry name" value="ISC_assembly_LYR"/>
</dbReference>
<dbReference type="GO" id="GO:1990221">
    <property type="term" value="C:L-cysteine desulfurase complex"/>
    <property type="evidence" value="ECO:0007669"/>
    <property type="project" value="TreeGrafter"/>
</dbReference>
<evidence type="ECO:0000313" key="2">
    <source>
        <dbReference type="EMBL" id="VDM94953.1"/>
    </source>
</evidence>
<reference evidence="4" key="1">
    <citation type="submission" date="2017-02" db="UniProtKB">
        <authorList>
            <consortium name="WormBaseParasite"/>
        </authorList>
    </citation>
    <scope>IDENTIFICATION</scope>
</reference>
<proteinExistence type="predicted"/>
<dbReference type="Pfam" id="PF05347">
    <property type="entry name" value="Complex1_LYR"/>
    <property type="match status" value="1"/>
</dbReference>
<sequence>MSRVPQFSWFSIYKQLYRSALKFPQYSYREFFKRRIRDHFEAAKCTNISEVEFRERCRELLQVINRQSDLYRSYPIDKIVIEQKTKL</sequence>
<dbReference type="PANTHER" id="PTHR13166">
    <property type="entry name" value="PROTEIN C6ORF149"/>
    <property type="match status" value="1"/>
</dbReference>
<reference evidence="2 3" key="2">
    <citation type="submission" date="2018-11" db="EMBL/GenBank/DDBJ databases">
        <authorList>
            <consortium name="Pathogen Informatics"/>
        </authorList>
    </citation>
    <scope>NUCLEOTIDE SEQUENCE [LARGE SCALE GENOMIC DNA]</scope>
</reference>
<dbReference type="OMA" id="IRDHFTI"/>
<name>A0A0N5CJB7_THECL</name>
<dbReference type="STRING" id="103827.A0A0N5CJB7"/>
<dbReference type="InterPro" id="IPR008011">
    <property type="entry name" value="Complex1_LYR_dom"/>
</dbReference>
<dbReference type="Proteomes" id="UP000276776">
    <property type="component" value="Unassembled WGS sequence"/>
</dbReference>
<evidence type="ECO:0000259" key="1">
    <source>
        <dbReference type="Pfam" id="PF05347"/>
    </source>
</evidence>
<organism evidence="4">
    <name type="scientific">Thelazia callipaeda</name>
    <name type="common">Oriental eyeworm</name>
    <name type="synonym">Parasitic nematode</name>
    <dbReference type="NCBI Taxonomy" id="103827"/>
    <lineage>
        <taxon>Eukaryota</taxon>
        <taxon>Metazoa</taxon>
        <taxon>Ecdysozoa</taxon>
        <taxon>Nematoda</taxon>
        <taxon>Chromadorea</taxon>
        <taxon>Rhabditida</taxon>
        <taxon>Spirurina</taxon>
        <taxon>Spiruromorpha</taxon>
        <taxon>Thelazioidea</taxon>
        <taxon>Thelaziidae</taxon>
        <taxon>Thelazia</taxon>
    </lineage>
</organism>
<dbReference type="OrthoDB" id="275715at2759"/>
<dbReference type="WBParaSite" id="TCLT_0000011701-mRNA-1">
    <property type="protein sequence ID" value="TCLT_0000011701-mRNA-1"/>
    <property type="gene ID" value="TCLT_0000011701"/>
</dbReference>
<keyword evidence="3" id="KW-1185">Reference proteome</keyword>
<dbReference type="GO" id="GO:0005739">
    <property type="term" value="C:mitochondrion"/>
    <property type="evidence" value="ECO:0007669"/>
    <property type="project" value="TreeGrafter"/>
</dbReference>